<dbReference type="PROSITE" id="PS51257">
    <property type="entry name" value="PROKAR_LIPOPROTEIN"/>
    <property type="match status" value="1"/>
</dbReference>
<protein>
    <submittedName>
        <fullName evidence="2">Putative lipoprotein</fullName>
    </submittedName>
</protein>
<evidence type="ECO:0000313" key="2">
    <source>
        <dbReference type="EMBL" id="AEF84903.1"/>
    </source>
</evidence>
<dbReference type="KEGG" id="tpi:TREPR_3393"/>
<dbReference type="RefSeq" id="WP_015706888.1">
    <property type="nucleotide sequence ID" value="NC_015578.1"/>
</dbReference>
<keyword evidence="3" id="KW-1185">Reference proteome</keyword>
<dbReference type="Proteomes" id="UP000009223">
    <property type="component" value="Chromosome"/>
</dbReference>
<gene>
    <name evidence="2" type="ordered locus">TREPR_3393</name>
</gene>
<feature type="signal peptide" evidence="1">
    <location>
        <begin position="1"/>
        <end position="22"/>
    </location>
</feature>
<reference evidence="2 3" key="2">
    <citation type="journal article" date="2011" name="ISME J.">
        <title>RNA-seq reveals cooperative metabolic interactions between two termite-gut spirochete species in co-culture.</title>
        <authorList>
            <person name="Rosenthal A.Z."/>
            <person name="Matson E.G."/>
            <person name="Eldar A."/>
            <person name="Leadbetter J.R."/>
        </authorList>
    </citation>
    <scope>NUCLEOTIDE SEQUENCE [LARGE SCALE GENOMIC DNA]</scope>
    <source>
        <strain evidence="3">ATCC BAA-887 / DSM 12427 / ZAS-2</strain>
    </source>
</reference>
<organism evidence="2 3">
    <name type="scientific">Treponema primitia (strain ATCC BAA-887 / DSM 12427 / ZAS-2)</name>
    <dbReference type="NCBI Taxonomy" id="545694"/>
    <lineage>
        <taxon>Bacteria</taxon>
        <taxon>Pseudomonadati</taxon>
        <taxon>Spirochaetota</taxon>
        <taxon>Spirochaetia</taxon>
        <taxon>Spirochaetales</taxon>
        <taxon>Treponemataceae</taxon>
        <taxon>Treponema</taxon>
    </lineage>
</organism>
<evidence type="ECO:0000256" key="1">
    <source>
        <dbReference type="SAM" id="SignalP"/>
    </source>
</evidence>
<dbReference type="OrthoDB" id="8727862at2"/>
<keyword evidence="2" id="KW-0449">Lipoprotein</keyword>
<accession>F5YJM0</accession>
<keyword evidence="1" id="KW-0732">Signal</keyword>
<feature type="chain" id="PRO_5003336066" evidence="1">
    <location>
        <begin position="23"/>
        <end position="141"/>
    </location>
</feature>
<evidence type="ECO:0000313" key="3">
    <source>
        <dbReference type="Proteomes" id="UP000009223"/>
    </source>
</evidence>
<dbReference type="EMBL" id="CP001843">
    <property type="protein sequence ID" value="AEF84903.1"/>
    <property type="molecule type" value="Genomic_DNA"/>
</dbReference>
<dbReference type="STRING" id="545694.TREPR_3393"/>
<proteinExistence type="predicted"/>
<dbReference type="HOGENOM" id="CLU_1824492_0_0_12"/>
<dbReference type="AlphaFoldDB" id="F5YJM0"/>
<reference evidence="3" key="1">
    <citation type="submission" date="2009-12" db="EMBL/GenBank/DDBJ databases">
        <title>Complete sequence of Treponema primitia strain ZAS-2.</title>
        <authorList>
            <person name="Tetu S.G."/>
            <person name="Matson E."/>
            <person name="Ren Q."/>
            <person name="Seshadri R."/>
            <person name="Elbourne L."/>
            <person name="Hassan K.A."/>
            <person name="Durkin A."/>
            <person name="Radune D."/>
            <person name="Mohamoud Y."/>
            <person name="Shay R."/>
            <person name="Jin S."/>
            <person name="Zhang X."/>
            <person name="Lucey K."/>
            <person name="Ballor N.R."/>
            <person name="Ottesen E."/>
            <person name="Rosenthal R."/>
            <person name="Allen A."/>
            <person name="Leadbetter J.R."/>
            <person name="Paulsen I.T."/>
        </authorList>
    </citation>
    <scope>NUCLEOTIDE SEQUENCE [LARGE SCALE GENOMIC DNA]</scope>
    <source>
        <strain evidence="3">ATCC BAA-887 / DSM 12427 / ZAS-2</strain>
    </source>
</reference>
<name>F5YJM0_TREPZ</name>
<sequence length="141" mass="15513">MNRVKRFIILLIGVAGFSSCGAVTTGFLYPDEPGFLKAEPSRVIYSIQSSFIKERDLTVFLYKVDGGLSKLPIEDVTTMIRGEAVDFYRFGEEDPGTWNIGVSYADMEPTEYTITVLNAREEAYYDNGGPGHGVGIIITGP</sequence>